<evidence type="ECO:0000313" key="3">
    <source>
        <dbReference type="Proteomes" id="UP000000447"/>
    </source>
</evidence>
<proteinExistence type="predicted"/>
<keyword evidence="2" id="KW-0449">Lipoprotein</keyword>
<keyword evidence="3" id="KW-1185">Reference proteome</keyword>
<dbReference type="RefSeq" id="WP_015922446.1">
    <property type="nucleotide sequence ID" value="NC_011959.1"/>
</dbReference>
<accession>B9KZM9</accession>
<gene>
    <name evidence="2" type="ordered locus">trd_1499</name>
</gene>
<dbReference type="Proteomes" id="UP000000447">
    <property type="component" value="Chromosome"/>
</dbReference>
<dbReference type="AlphaFoldDB" id="B9KZM9"/>
<feature type="signal peptide" evidence="1">
    <location>
        <begin position="1"/>
        <end position="21"/>
    </location>
</feature>
<dbReference type="KEGG" id="tro:trd_1499"/>
<sequence>MRIRKGIVLLLLGTSALIACRSAPPTPTVVPSPTSVPTAVAPTPTPVRTPAPVVLKPPDLVLKVASGEQQATIGPFFWVLDSGFAGETTAPGLVPPSEQPLAVRPGETLSFAFSEDRIPEKVSLAVYPQEGNFEPISPAPDAPKGFVAKTDPVVTADPERSGAGFQWTMPELSPGTYFLRVEVEWPQHPKNPRPDKVPRAVYAFWIRVS</sequence>
<evidence type="ECO:0000256" key="1">
    <source>
        <dbReference type="SAM" id="SignalP"/>
    </source>
</evidence>
<dbReference type="HOGENOM" id="CLU_1142022_0_0_0"/>
<name>B9KZM9_THERP</name>
<keyword evidence="1" id="KW-0732">Signal</keyword>
<organism evidence="2 3">
    <name type="scientific">Thermomicrobium roseum (strain ATCC 27502 / DSM 5159 / P-2)</name>
    <dbReference type="NCBI Taxonomy" id="309801"/>
    <lineage>
        <taxon>Bacteria</taxon>
        <taxon>Pseudomonadati</taxon>
        <taxon>Thermomicrobiota</taxon>
        <taxon>Thermomicrobia</taxon>
        <taxon>Thermomicrobiales</taxon>
        <taxon>Thermomicrobiaceae</taxon>
        <taxon>Thermomicrobium</taxon>
    </lineage>
</organism>
<dbReference type="PROSITE" id="PS51257">
    <property type="entry name" value="PROKAR_LIPOPROTEIN"/>
    <property type="match status" value="1"/>
</dbReference>
<dbReference type="OrthoDB" id="9913137at2"/>
<evidence type="ECO:0000313" key="2">
    <source>
        <dbReference type="EMBL" id="ACM04927.1"/>
    </source>
</evidence>
<feature type="chain" id="PRO_5002888194" evidence="1">
    <location>
        <begin position="22"/>
        <end position="209"/>
    </location>
</feature>
<protein>
    <submittedName>
        <fullName evidence="2">Putative lipoprotein</fullName>
    </submittedName>
</protein>
<dbReference type="eggNOG" id="ENOG5030TD1">
    <property type="taxonomic scope" value="Bacteria"/>
</dbReference>
<dbReference type="EMBL" id="CP001275">
    <property type="protein sequence ID" value="ACM04927.1"/>
    <property type="molecule type" value="Genomic_DNA"/>
</dbReference>
<reference evidence="2 3" key="1">
    <citation type="journal article" date="2009" name="PLoS ONE">
        <title>Complete genome sequence of the aerobic CO-oxidizing thermophile Thermomicrobium roseum.</title>
        <authorList>
            <person name="Wu D."/>
            <person name="Raymond J."/>
            <person name="Wu M."/>
            <person name="Chatterji S."/>
            <person name="Ren Q."/>
            <person name="Graham J.E."/>
            <person name="Bryant D.A."/>
            <person name="Robb F."/>
            <person name="Colman A."/>
            <person name="Tallon L.J."/>
            <person name="Badger J.H."/>
            <person name="Madupu R."/>
            <person name="Ward N.L."/>
            <person name="Eisen J.A."/>
        </authorList>
    </citation>
    <scope>NUCLEOTIDE SEQUENCE [LARGE SCALE GENOMIC DNA]</scope>
    <source>
        <strain evidence="3">ATCC 27502 / DSM 5159 / P-2</strain>
    </source>
</reference>
<dbReference type="STRING" id="309801.trd_1499"/>